<evidence type="ECO:0000313" key="1">
    <source>
        <dbReference type="EMBL" id="QQK08502.1"/>
    </source>
</evidence>
<accession>A0AC61MSI6</accession>
<protein>
    <submittedName>
        <fullName evidence="1">ABC transporter ATP-binding protein</fullName>
    </submittedName>
</protein>
<sequence>MTKILEINNLNKTYDKFQLKDVSFNLEEGAIMGLVGRNGAGKTTVIKSIMDLIKIDSGEIKVFGGPLNKEAKENIGIVFDDGFFSEQYNAKQIGNILKNIYKNWDSGKYLGYLNKMGLPDDKLIKDFSRGMQMKLSFAIAISHNPRLLILDEPTSGLDPVFRNEILEMFLDFIQDERNSILISSHITTDLEKIADYITFIDDGEIIFSKEKDDFIYSYGICKCSLKDLYEIDRKYVVKYLKNSNYIDVIIENIEEFRREYPNLVTEKMNIDDYMVIFTNGESI</sequence>
<dbReference type="Proteomes" id="UP000595814">
    <property type="component" value="Chromosome"/>
</dbReference>
<reference evidence="1 2" key="1">
    <citation type="journal article" date="2022" name="Int. J. Syst. Evol. Microbiol.">
        <title>Miniphocaeibacter halophilus sp. nov., an ammonium-tolerant acetate-producing bacterium isolated from a biogas system.</title>
        <authorList>
            <person name="Schnurer A."/>
            <person name="Singh A."/>
            <person name="Bi S."/>
            <person name="Qiao W."/>
            <person name="Westerholm M."/>
        </authorList>
    </citation>
    <scope>NUCLEOTIDE SEQUENCE [LARGE SCALE GENOMIC DNA]</scope>
    <source>
        <strain evidence="1 2">AMB_01</strain>
    </source>
</reference>
<proteinExistence type="predicted"/>
<keyword evidence="2" id="KW-1185">Reference proteome</keyword>
<name>A0AC61MSI6_9FIRM</name>
<keyword evidence="1" id="KW-0067">ATP-binding</keyword>
<keyword evidence="1" id="KW-0547">Nucleotide-binding</keyword>
<organism evidence="1 2">
    <name type="scientific">Miniphocaeibacter halophilus</name>
    <dbReference type="NCBI Taxonomy" id="2931922"/>
    <lineage>
        <taxon>Bacteria</taxon>
        <taxon>Bacillati</taxon>
        <taxon>Bacillota</taxon>
        <taxon>Tissierellia</taxon>
        <taxon>Tissierellales</taxon>
        <taxon>Peptoniphilaceae</taxon>
        <taxon>Miniphocaeibacter</taxon>
    </lineage>
</organism>
<dbReference type="EMBL" id="CP066744">
    <property type="protein sequence ID" value="QQK08502.1"/>
    <property type="molecule type" value="Genomic_DNA"/>
</dbReference>
<gene>
    <name evidence="1" type="ORF">JFY71_02900</name>
</gene>
<evidence type="ECO:0000313" key="2">
    <source>
        <dbReference type="Proteomes" id="UP000595814"/>
    </source>
</evidence>